<evidence type="ECO:0000256" key="2">
    <source>
        <dbReference type="SAM" id="SignalP"/>
    </source>
</evidence>
<accession>A0ABU3M0Y6</accession>
<proteinExistence type="predicted"/>
<keyword evidence="4" id="KW-1185">Reference proteome</keyword>
<evidence type="ECO:0000256" key="1">
    <source>
        <dbReference type="SAM" id="MobiDB-lite"/>
    </source>
</evidence>
<protein>
    <recommendedName>
        <fullName evidence="5">Lipoprotein</fullName>
    </recommendedName>
</protein>
<gene>
    <name evidence="3" type="ORF">RQC66_31035</name>
</gene>
<feature type="chain" id="PRO_5046786033" description="Lipoprotein" evidence="2">
    <location>
        <begin position="22"/>
        <end position="227"/>
    </location>
</feature>
<evidence type="ECO:0000313" key="3">
    <source>
        <dbReference type="EMBL" id="MDT7845161.1"/>
    </source>
</evidence>
<dbReference type="EMBL" id="JAVTLL010000023">
    <property type="protein sequence ID" value="MDT7845161.1"/>
    <property type="molecule type" value="Genomic_DNA"/>
</dbReference>
<feature type="compositionally biased region" description="Acidic residues" evidence="1">
    <location>
        <begin position="88"/>
        <end position="97"/>
    </location>
</feature>
<comment type="caution">
    <text evidence="3">The sequence shown here is derived from an EMBL/GenBank/DDBJ whole genome shotgun (WGS) entry which is preliminary data.</text>
</comment>
<dbReference type="RefSeq" id="WP_314205146.1">
    <property type="nucleotide sequence ID" value="NZ_JAVTLL010000023.1"/>
</dbReference>
<reference evidence="4" key="1">
    <citation type="submission" date="2023-07" db="EMBL/GenBank/DDBJ databases">
        <title>Draft genome sequence of the endophytic actinobacterium Streptomyces justiciae WPN32, a potential antibiotic producer.</title>
        <authorList>
            <person name="Yasawong M."/>
            <person name="Pana W."/>
            <person name="Ganta P."/>
            <person name="Santapan N."/>
            <person name="Songngamsuk T."/>
            <person name="Phatcharaharikarn M."/>
            <person name="Kerdtoob S."/>
            <person name="Nantapong N."/>
        </authorList>
    </citation>
    <scope>NUCLEOTIDE SEQUENCE [LARGE SCALE GENOMIC DNA]</scope>
    <source>
        <strain evidence="4">WPN32</strain>
    </source>
</reference>
<dbReference type="Proteomes" id="UP001257948">
    <property type="component" value="Unassembled WGS sequence"/>
</dbReference>
<organism evidence="3 4">
    <name type="scientific">Streptomyces justiciae</name>
    <dbReference type="NCBI Taxonomy" id="2780140"/>
    <lineage>
        <taxon>Bacteria</taxon>
        <taxon>Bacillati</taxon>
        <taxon>Actinomycetota</taxon>
        <taxon>Actinomycetes</taxon>
        <taxon>Kitasatosporales</taxon>
        <taxon>Streptomycetaceae</taxon>
        <taxon>Streptomyces</taxon>
    </lineage>
</organism>
<evidence type="ECO:0000313" key="4">
    <source>
        <dbReference type="Proteomes" id="UP001257948"/>
    </source>
</evidence>
<feature type="region of interest" description="Disordered" evidence="1">
    <location>
        <begin position="79"/>
        <end position="123"/>
    </location>
</feature>
<feature type="compositionally biased region" description="Basic and acidic residues" evidence="1">
    <location>
        <begin position="28"/>
        <end position="40"/>
    </location>
</feature>
<evidence type="ECO:0008006" key="5">
    <source>
        <dbReference type="Google" id="ProtNLM"/>
    </source>
</evidence>
<sequence>MRRISLMPLAALTALCGLALAGCGNEQADTRAKADVDHVRAGSSGSPSARPDPADDESGDSEFIAFMMLLNTVAEPCLPELPTAVPPEESEAMEEIPSDAPRPDELPLPDEPPPSSEPRDPEEAFQEIELSSVEKCDAEQHVRRITKALAAGTADPAPGDVAAVLRGLGYIEERIDGPQRARGGVEFTLDLRVMGGSLCLSGTTTGTKTTIEPYGADVEVACTEVRG</sequence>
<dbReference type="PROSITE" id="PS51257">
    <property type="entry name" value="PROKAR_LIPOPROTEIN"/>
    <property type="match status" value="1"/>
</dbReference>
<feature type="signal peptide" evidence="2">
    <location>
        <begin position="1"/>
        <end position="21"/>
    </location>
</feature>
<keyword evidence="2" id="KW-0732">Signal</keyword>
<name>A0ABU3M0Y6_9ACTN</name>
<feature type="region of interest" description="Disordered" evidence="1">
    <location>
        <begin position="28"/>
        <end position="59"/>
    </location>
</feature>